<gene>
    <name evidence="1" type="primary">SUVC03G0130</name>
    <name evidence="1" type="ORF">SUVC_03G0130</name>
</gene>
<evidence type="ECO:0000313" key="1">
    <source>
        <dbReference type="EMBL" id="CAI4056989.1"/>
    </source>
</evidence>
<dbReference type="EMBL" id="OX365914">
    <property type="protein sequence ID" value="CAI4056989.1"/>
    <property type="molecule type" value="Genomic_DNA"/>
</dbReference>
<evidence type="ECO:0000313" key="2">
    <source>
        <dbReference type="Proteomes" id="UP001162090"/>
    </source>
</evidence>
<organism evidence="1 2">
    <name type="scientific">Saccharomyces uvarum</name>
    <name type="common">Yeast</name>
    <name type="synonym">Saccharomyces bayanus var. uvarum</name>
    <dbReference type="NCBI Taxonomy" id="230603"/>
    <lineage>
        <taxon>Eukaryota</taxon>
        <taxon>Fungi</taxon>
        <taxon>Dikarya</taxon>
        <taxon>Ascomycota</taxon>
        <taxon>Saccharomycotina</taxon>
        <taxon>Saccharomycetes</taxon>
        <taxon>Saccharomycetales</taxon>
        <taxon>Saccharomycetaceae</taxon>
        <taxon>Saccharomyces</taxon>
    </lineage>
</organism>
<accession>A0AA35JEV1</accession>
<dbReference type="Proteomes" id="UP001162090">
    <property type="component" value="Chromosome 3"/>
</dbReference>
<protein>
    <submittedName>
        <fullName evidence="1">Uncharacterized protein</fullName>
    </submittedName>
</protein>
<sequence>MVPKENAGEIGGRDPWTKVWNGVSSLLDFFAVLENLGVVDDKLYLSGILRKVWLCYSWISVVRCVWKLIKLCRVKFKINERLNGQGNGLIKEKLINFGKMYNDQIKQITANLLQDLSYLMVLIYPGTRLFKRLSNVITLCRIII</sequence>
<reference evidence="1" key="1">
    <citation type="submission" date="2022-10" db="EMBL/GenBank/DDBJ databases">
        <authorList>
            <person name="Byrne P K."/>
        </authorList>
    </citation>
    <scope>NUCLEOTIDE SEQUENCE</scope>
    <source>
        <strain evidence="1">CBS7001</strain>
    </source>
</reference>
<proteinExistence type="predicted"/>
<name>A0AA35JEV1_SACUV</name>
<dbReference type="AlphaFoldDB" id="A0AA35JEV1"/>